<dbReference type="InterPro" id="IPR013713">
    <property type="entry name" value="XPO2_central"/>
</dbReference>
<evidence type="ECO:0000256" key="7">
    <source>
        <dbReference type="ARBA" id="ARBA00023242"/>
    </source>
</evidence>
<dbReference type="EMBL" id="JBBJBU010000006">
    <property type="protein sequence ID" value="KAK7204939.1"/>
    <property type="molecule type" value="Genomic_DNA"/>
</dbReference>
<dbReference type="Pfam" id="PF03378">
    <property type="entry name" value="CAS_CSE1"/>
    <property type="match status" value="1"/>
</dbReference>
<evidence type="ECO:0000256" key="5">
    <source>
        <dbReference type="ARBA" id="ARBA00022490"/>
    </source>
</evidence>
<dbReference type="SUPFAM" id="SSF48371">
    <property type="entry name" value="ARM repeat"/>
    <property type="match status" value="1"/>
</dbReference>
<proteinExistence type="inferred from homology"/>
<keyword evidence="4" id="KW-0813">Transport</keyword>
<evidence type="ECO:0000259" key="8">
    <source>
        <dbReference type="PROSITE" id="PS50166"/>
    </source>
</evidence>
<dbReference type="InterPro" id="IPR001494">
    <property type="entry name" value="Importin-beta_N"/>
</dbReference>
<dbReference type="GeneID" id="90035350"/>
<dbReference type="Pfam" id="PF08506">
    <property type="entry name" value="Cse1"/>
    <property type="match status" value="1"/>
</dbReference>
<organism evidence="9 10">
    <name type="scientific">Myxozyma melibiosi</name>
    <dbReference type="NCBI Taxonomy" id="54550"/>
    <lineage>
        <taxon>Eukaryota</taxon>
        <taxon>Fungi</taxon>
        <taxon>Dikarya</taxon>
        <taxon>Ascomycota</taxon>
        <taxon>Saccharomycotina</taxon>
        <taxon>Lipomycetes</taxon>
        <taxon>Lipomycetales</taxon>
        <taxon>Lipomycetaceae</taxon>
        <taxon>Myxozyma</taxon>
    </lineage>
</organism>
<dbReference type="Gene3D" id="1.25.10.10">
    <property type="entry name" value="Leucine-rich Repeat Variant"/>
    <property type="match status" value="1"/>
</dbReference>
<comment type="caution">
    <text evidence="9">The sequence shown here is derived from an EMBL/GenBank/DDBJ whole genome shotgun (WGS) entry which is preliminary data.</text>
</comment>
<reference evidence="9 10" key="1">
    <citation type="submission" date="2024-03" db="EMBL/GenBank/DDBJ databases">
        <title>Genome-scale model development and genomic sequencing of the oleaginous clade Lipomyces.</title>
        <authorList>
            <consortium name="Lawrence Berkeley National Laboratory"/>
            <person name="Czajka J.J."/>
            <person name="Han Y."/>
            <person name="Kim J."/>
            <person name="Mondo S.J."/>
            <person name="Hofstad B.A."/>
            <person name="Robles A."/>
            <person name="Haridas S."/>
            <person name="Riley R."/>
            <person name="LaButti K."/>
            <person name="Pangilinan J."/>
            <person name="Andreopoulos W."/>
            <person name="Lipzen A."/>
            <person name="Yan J."/>
            <person name="Wang M."/>
            <person name="Ng V."/>
            <person name="Grigoriev I.V."/>
            <person name="Spatafora J.W."/>
            <person name="Magnuson J.K."/>
            <person name="Baker S.E."/>
            <person name="Pomraning K.R."/>
        </authorList>
    </citation>
    <scope>NUCLEOTIDE SEQUENCE [LARGE SCALE GENOMIC DNA]</scope>
    <source>
        <strain evidence="9 10">Phaff 52-87</strain>
    </source>
</reference>
<keyword evidence="7" id="KW-0539">Nucleus</keyword>
<dbReference type="PROSITE" id="PS50166">
    <property type="entry name" value="IMPORTIN_B_NT"/>
    <property type="match status" value="1"/>
</dbReference>
<evidence type="ECO:0000256" key="4">
    <source>
        <dbReference type="ARBA" id="ARBA00022448"/>
    </source>
</evidence>
<keyword evidence="6" id="KW-0653">Protein transport</keyword>
<keyword evidence="5" id="KW-0963">Cytoplasm</keyword>
<comment type="similarity">
    <text evidence="3">Belongs to the XPO2/CSE1 family.</text>
</comment>
<protein>
    <submittedName>
        <fullName evidence="9">Cse1-domain-containing protein</fullName>
    </submittedName>
</protein>
<name>A0ABR1F525_9ASCO</name>
<dbReference type="Pfam" id="PF03810">
    <property type="entry name" value="IBN_N"/>
    <property type="match status" value="1"/>
</dbReference>
<dbReference type="InterPro" id="IPR005043">
    <property type="entry name" value="XPO2_C"/>
</dbReference>
<evidence type="ECO:0000313" key="9">
    <source>
        <dbReference type="EMBL" id="KAK7204939.1"/>
    </source>
</evidence>
<keyword evidence="10" id="KW-1185">Reference proteome</keyword>
<feature type="domain" description="Importin N-terminal" evidence="8">
    <location>
        <begin position="26"/>
        <end position="99"/>
    </location>
</feature>
<evidence type="ECO:0000256" key="2">
    <source>
        <dbReference type="ARBA" id="ARBA00004496"/>
    </source>
</evidence>
<dbReference type="InterPro" id="IPR011989">
    <property type="entry name" value="ARM-like"/>
</dbReference>
<dbReference type="SMART" id="SM00913">
    <property type="entry name" value="IBN_N"/>
    <property type="match status" value="1"/>
</dbReference>
<gene>
    <name evidence="9" type="ORF">BZA70DRAFT_166851</name>
</gene>
<dbReference type="PANTHER" id="PTHR10997:SF8">
    <property type="entry name" value="EXPORTIN-2"/>
    <property type="match status" value="1"/>
</dbReference>
<evidence type="ECO:0000256" key="1">
    <source>
        <dbReference type="ARBA" id="ARBA00004123"/>
    </source>
</evidence>
<dbReference type="PANTHER" id="PTHR10997">
    <property type="entry name" value="IMPORTIN-7, 8, 11"/>
    <property type="match status" value="1"/>
</dbReference>
<evidence type="ECO:0000256" key="6">
    <source>
        <dbReference type="ARBA" id="ARBA00022927"/>
    </source>
</evidence>
<sequence>MALNQELQQLSGLLEASLSPATAKQAEQSLRSVETQQGFSISLLKLVASDQFPASVRLAGSLYFKNFIRRKWTDEEGNYLIPIADVEAVKTEIVGLMISLQGPTQIQLGEAISIMADSDFPDRWTTLIDDLVSRLTPTDVYTNNGVLRVAHSIFKRWRPLFSSNELLLEIKHVLEKFCVPFMSLFQQTDVLITQNEGNKEALIPLFQSLQLILKIYFDLNCQDIPEFFEDNKDVLMALVLKYLQYNNPLLVTDDEDETGPLEEAKSIICELLQLYTQRYDDVFGEMLPPFVETTWNLLTTIGLEPKYDVLVSKALGFLTTVTKNQDRAQVFGSQQILQQVVEKIVLPNMSLRQSDEEMFEDDPIEYTRRDLEGSDSDTRRRAATDFLRELKERFEGLVTEVVMSYVQHYLQTYNSDKSEWRAKDTAVYLFSSVAVKGTVTASGASATNMLLDVVGFFSQNIAPDLVASDTHAILKVDAIKFIHTFRNQLTKAQLTEAFPVLSSMFLAQDYVVYTYAAITIERILSIKQSGQNNVLLFDKDDVAPVAEQLLTNLFRLIEKGQTPEKLAENEFLMMCLMRVVLTARESIAPYSEMIMQHLVGIITETSKNPSNPKFTHYMFETVGAVLRYAAPTKPPGTFDSVLLPVFMGILGQDVTEFMQYVFQLLSQLLDVAPTNAPFPDGIAPLVRPILSPSLWETKGNVPALTHLLISILARNPELFVQQSLIEPLLGVFQKLIAAKANDHYGFELLESILYNIPVSNLRTYLRQIALLILQRLHSSRTEKLVVRVSHLVYFLSATTNPAKELGPDFAVSLLDEAQPGIFSDIFDAFVVPATPKLHSAVDKKIAVVGLTRILFESAKFNSQYGAKWARGAEMLTTTLLSGSLVGVFDGPVITEATIDPVGDEEVSFGSSFARLATVAVKVVDPAPDVSDAKKYAAAAVQRATSGGGSVAQPNLGSVTQEVGQSLTRLAGMA</sequence>
<dbReference type="Proteomes" id="UP001498771">
    <property type="component" value="Unassembled WGS sequence"/>
</dbReference>
<dbReference type="RefSeq" id="XP_064767972.1">
    <property type="nucleotide sequence ID" value="XM_064909838.1"/>
</dbReference>
<accession>A0ABR1F525</accession>
<evidence type="ECO:0000256" key="3">
    <source>
        <dbReference type="ARBA" id="ARBA00008669"/>
    </source>
</evidence>
<comment type="subcellular location">
    <subcellularLocation>
        <location evidence="2">Cytoplasm</location>
    </subcellularLocation>
    <subcellularLocation>
        <location evidence="1">Nucleus</location>
    </subcellularLocation>
</comment>
<evidence type="ECO:0000313" key="10">
    <source>
        <dbReference type="Proteomes" id="UP001498771"/>
    </source>
</evidence>
<dbReference type="InterPro" id="IPR016024">
    <property type="entry name" value="ARM-type_fold"/>
</dbReference>